<keyword evidence="2" id="KW-1185">Reference proteome</keyword>
<dbReference type="AlphaFoldDB" id="A0A395QZ14"/>
<comment type="caution">
    <text evidence="1">The sequence shown here is derived from an EMBL/GenBank/DDBJ whole genome shotgun (WGS) entry which is preliminary data.</text>
</comment>
<accession>A0A395QZ14</accession>
<evidence type="ECO:0000313" key="2">
    <source>
        <dbReference type="Proteomes" id="UP000265411"/>
    </source>
</evidence>
<dbReference type="Proteomes" id="UP000265411">
    <property type="component" value="Unassembled WGS sequence"/>
</dbReference>
<protein>
    <submittedName>
        <fullName evidence="1">Uncharacterized protein</fullName>
    </submittedName>
</protein>
<sequence length="74" mass="8289">MGHIDVDDLPLSQGLKAEITAWDSEYQAAFNSHYPPDSGFGSPEMEVRHIAEGQQLARKMQEELGEGYKVDYCT</sequence>
<reference evidence="1 2" key="1">
    <citation type="journal article" date="2018" name="Syst. Appl. Microbiol.">
        <title>Pseudomonas gallaeciensis sp. nov., isolated from crude-oil-contaminated intertidal sand samples after the Prestige oil spill.</title>
        <authorList>
            <person name="Mulet M."/>
            <person name="Sanchez D."/>
            <person name="Rodriguez A.C."/>
            <person name="Nogales B."/>
            <person name="Bosch R."/>
            <person name="Busquets A."/>
            <person name="Gomila M."/>
            <person name="Lalucat J."/>
            <person name="Garcia-Valdes E."/>
        </authorList>
    </citation>
    <scope>NUCLEOTIDE SEQUENCE [LARGE SCALE GENOMIC DNA]</scope>
    <source>
        <strain evidence="1 2">V113</strain>
    </source>
</reference>
<name>A0A395QZ14_9PSED</name>
<evidence type="ECO:0000313" key="1">
    <source>
        <dbReference type="EMBL" id="RGP52729.1"/>
    </source>
</evidence>
<proteinExistence type="predicted"/>
<gene>
    <name evidence="1" type="ORF">ASB58_18250</name>
</gene>
<dbReference type="EMBL" id="LMAZ01000010">
    <property type="protein sequence ID" value="RGP52729.1"/>
    <property type="molecule type" value="Genomic_DNA"/>
</dbReference>
<organism evidence="1 2">
    <name type="scientific">Pseudomonas abyssi</name>
    <dbReference type="NCBI Taxonomy" id="170540"/>
    <lineage>
        <taxon>Bacteria</taxon>
        <taxon>Pseudomonadati</taxon>
        <taxon>Pseudomonadota</taxon>
        <taxon>Gammaproteobacteria</taxon>
        <taxon>Pseudomonadales</taxon>
        <taxon>Pseudomonadaceae</taxon>
        <taxon>Pseudomonas</taxon>
    </lineage>
</organism>